<name>A0A7J8UB82_9ROSI</name>
<dbReference type="Gene3D" id="3.90.1100.10">
    <property type="match status" value="1"/>
</dbReference>
<dbReference type="AlphaFoldDB" id="A0A7J8UB82"/>
<comment type="caution">
    <text evidence="1">The sequence shown here is derived from an EMBL/GenBank/DDBJ whole genome shotgun (WGS) entry which is preliminary data.</text>
</comment>
<keyword evidence="2" id="KW-1185">Reference proteome</keyword>
<dbReference type="SUPFAM" id="SSF64484">
    <property type="entry name" value="beta and beta-prime subunits of DNA dependent RNA-polymerase"/>
    <property type="match status" value="1"/>
</dbReference>
<proteinExistence type="predicted"/>
<accession>A0A7J8UB82</accession>
<dbReference type="Proteomes" id="UP000593573">
    <property type="component" value="Unassembled WGS sequence"/>
</dbReference>
<dbReference type="EMBL" id="JABFAB010000005">
    <property type="protein sequence ID" value="MBA0647569.1"/>
    <property type="molecule type" value="Genomic_DNA"/>
</dbReference>
<feature type="non-terminal residue" evidence="1">
    <location>
        <position position="155"/>
    </location>
</feature>
<dbReference type="Gene3D" id="2.40.50.100">
    <property type="match status" value="1"/>
</dbReference>
<protein>
    <submittedName>
        <fullName evidence="1">Uncharacterized protein</fullName>
    </submittedName>
</protein>
<sequence length="155" mass="17115">MQRQVVPLSRSEKYIIGIGLERQVALDSGVPAIANYKRKIISINTDKIILSSNENGLSIPLVMYQHSNKNTFSGSADLVRDVDTTFGREGVVRAIMFRDRIPSQQAFGTFPPFCKYDKQPATLLVTSPHVMAVVAMGSTTNMHNTRAQTSLRAAM</sequence>
<evidence type="ECO:0000313" key="2">
    <source>
        <dbReference type="Proteomes" id="UP000593573"/>
    </source>
</evidence>
<dbReference type="OrthoDB" id="998992at2759"/>
<reference evidence="1 2" key="1">
    <citation type="journal article" date="2019" name="Genome Biol. Evol.">
        <title>Insights into the evolution of the New World diploid cottons (Gossypium, subgenus Houzingenia) based on genome sequencing.</title>
        <authorList>
            <person name="Grover C.E."/>
            <person name="Arick M.A. 2nd"/>
            <person name="Thrash A."/>
            <person name="Conover J.L."/>
            <person name="Sanders W.S."/>
            <person name="Peterson D.G."/>
            <person name="Frelichowski J.E."/>
            <person name="Scheffler J.A."/>
            <person name="Scheffler B.E."/>
            <person name="Wendel J.F."/>
        </authorList>
    </citation>
    <scope>NUCLEOTIDE SEQUENCE [LARGE SCALE GENOMIC DNA]</scope>
    <source>
        <strain evidence="1">57</strain>
        <tissue evidence="1">Leaf</tissue>
    </source>
</reference>
<organism evidence="1 2">
    <name type="scientific">Gossypium klotzschianum</name>
    <dbReference type="NCBI Taxonomy" id="34286"/>
    <lineage>
        <taxon>Eukaryota</taxon>
        <taxon>Viridiplantae</taxon>
        <taxon>Streptophyta</taxon>
        <taxon>Embryophyta</taxon>
        <taxon>Tracheophyta</taxon>
        <taxon>Spermatophyta</taxon>
        <taxon>Magnoliopsida</taxon>
        <taxon>eudicotyledons</taxon>
        <taxon>Gunneridae</taxon>
        <taxon>Pentapetalae</taxon>
        <taxon>rosids</taxon>
        <taxon>malvids</taxon>
        <taxon>Malvales</taxon>
        <taxon>Malvaceae</taxon>
        <taxon>Malvoideae</taxon>
        <taxon>Gossypium</taxon>
    </lineage>
</organism>
<gene>
    <name evidence="1" type="ORF">Goklo_015415</name>
</gene>
<evidence type="ECO:0000313" key="1">
    <source>
        <dbReference type="EMBL" id="MBA0647569.1"/>
    </source>
</evidence>